<dbReference type="EMBL" id="JABSTQ010010571">
    <property type="protein sequence ID" value="KAG0419844.1"/>
    <property type="molecule type" value="Genomic_DNA"/>
</dbReference>
<dbReference type="Proteomes" id="UP000805193">
    <property type="component" value="Unassembled WGS sequence"/>
</dbReference>
<gene>
    <name evidence="1" type="ORF">HPB47_003838</name>
</gene>
<name>A0AC60PHC6_IXOPE</name>
<keyword evidence="2" id="KW-1185">Reference proteome</keyword>
<proteinExistence type="predicted"/>
<organism evidence="1 2">
    <name type="scientific">Ixodes persulcatus</name>
    <name type="common">Taiga tick</name>
    <dbReference type="NCBI Taxonomy" id="34615"/>
    <lineage>
        <taxon>Eukaryota</taxon>
        <taxon>Metazoa</taxon>
        <taxon>Ecdysozoa</taxon>
        <taxon>Arthropoda</taxon>
        <taxon>Chelicerata</taxon>
        <taxon>Arachnida</taxon>
        <taxon>Acari</taxon>
        <taxon>Parasitiformes</taxon>
        <taxon>Ixodida</taxon>
        <taxon>Ixodoidea</taxon>
        <taxon>Ixodidae</taxon>
        <taxon>Ixodinae</taxon>
        <taxon>Ixodes</taxon>
    </lineage>
</organism>
<accession>A0AC60PHC6</accession>
<protein>
    <submittedName>
        <fullName evidence="1">Uncharacterized protein</fullName>
    </submittedName>
</protein>
<sequence length="267" mass="29917">MVFHKVWCCKSHKRKVSDRCNAACMARLDVKIMKLTKNTRKNDTYLRRHVPLVVVIRSDPRHTHSTQSADALRGTSTTKKAFLRYFSDGMTVSEARRLHESKLCLEDCGSVLLANGALNATARTAQHWHSVWRSMSFGGGANDLLSKLEEKASLYAARVLVVTPIMQWAQTLDLAKDTVFIDSTSSCNTTKCTVKAFVARVEAFLGKREEWVLLFRANITTWGHNTNNFAKATIRVLKDMVLNRTEAFSAVALVDAVAAILRKPHPP</sequence>
<evidence type="ECO:0000313" key="1">
    <source>
        <dbReference type="EMBL" id="KAG0419844.1"/>
    </source>
</evidence>
<comment type="caution">
    <text evidence="1">The sequence shown here is derived from an EMBL/GenBank/DDBJ whole genome shotgun (WGS) entry which is preliminary data.</text>
</comment>
<reference evidence="1 2" key="1">
    <citation type="journal article" date="2020" name="Cell">
        <title>Large-Scale Comparative Analyses of Tick Genomes Elucidate Their Genetic Diversity and Vector Capacities.</title>
        <authorList>
            <consortium name="Tick Genome and Microbiome Consortium (TIGMIC)"/>
            <person name="Jia N."/>
            <person name="Wang J."/>
            <person name="Shi W."/>
            <person name="Du L."/>
            <person name="Sun Y."/>
            <person name="Zhan W."/>
            <person name="Jiang J.F."/>
            <person name="Wang Q."/>
            <person name="Zhang B."/>
            <person name="Ji P."/>
            <person name="Bell-Sakyi L."/>
            <person name="Cui X.M."/>
            <person name="Yuan T.T."/>
            <person name="Jiang B.G."/>
            <person name="Yang W.F."/>
            <person name="Lam T.T."/>
            <person name="Chang Q.C."/>
            <person name="Ding S.J."/>
            <person name="Wang X.J."/>
            <person name="Zhu J.G."/>
            <person name="Ruan X.D."/>
            <person name="Zhao L."/>
            <person name="Wei J.T."/>
            <person name="Ye R.Z."/>
            <person name="Que T.C."/>
            <person name="Du C.H."/>
            <person name="Zhou Y.H."/>
            <person name="Cheng J.X."/>
            <person name="Dai P.F."/>
            <person name="Guo W.B."/>
            <person name="Han X.H."/>
            <person name="Huang E.J."/>
            <person name="Li L.F."/>
            <person name="Wei W."/>
            <person name="Gao Y.C."/>
            <person name="Liu J.Z."/>
            <person name="Shao H.Z."/>
            <person name="Wang X."/>
            <person name="Wang C.C."/>
            <person name="Yang T.C."/>
            <person name="Huo Q.B."/>
            <person name="Li W."/>
            <person name="Chen H.Y."/>
            <person name="Chen S.E."/>
            <person name="Zhou L.G."/>
            <person name="Ni X.B."/>
            <person name="Tian J.H."/>
            <person name="Sheng Y."/>
            <person name="Liu T."/>
            <person name="Pan Y.S."/>
            <person name="Xia L.Y."/>
            <person name="Li J."/>
            <person name="Zhao F."/>
            <person name="Cao W.C."/>
        </authorList>
    </citation>
    <scope>NUCLEOTIDE SEQUENCE [LARGE SCALE GENOMIC DNA]</scope>
    <source>
        <strain evidence="1">Iper-2018</strain>
    </source>
</reference>
<evidence type="ECO:0000313" key="2">
    <source>
        <dbReference type="Proteomes" id="UP000805193"/>
    </source>
</evidence>